<dbReference type="GO" id="GO:0005524">
    <property type="term" value="F:ATP binding"/>
    <property type="evidence" value="ECO:0007669"/>
    <property type="project" value="UniProtKB-KW"/>
</dbReference>
<keyword evidence="4" id="KW-0067">ATP-binding</keyword>
<dbReference type="GO" id="GO:0005978">
    <property type="term" value="P:glycogen biosynthetic process"/>
    <property type="evidence" value="ECO:0007669"/>
    <property type="project" value="UniProtKB-KW"/>
</dbReference>
<dbReference type="AlphaFoldDB" id="A0A841GSB2"/>
<dbReference type="PROSITE" id="PS00809">
    <property type="entry name" value="ADP_GLC_PYROPHOSPH_2"/>
    <property type="match status" value="1"/>
</dbReference>
<sequence>MKVLGLILAGGKSENLGKLVYKRASAALPIAGKYRAIDFTLSNMVNSGIIKVGVLTQYNPRSLMDHLGSGKEWDLDRKKGGLFILQPYIGFSGEYWYKGTADAIFQNMTILRRGEEDYVLIGSGDHIYKMNYSDLYMYHFSKGADITLITKELDDTYDISQYGSVIVDENMKITKFYEKVKNPPTRRAFLGIYFINKHLLMELLYSTVPNGGNDLLLDVILPRLDELNVYAYDFKGYWRNIKKGVDEYFKINMDIINDRNVREELFYQNGKVYTKLKDFPPAKFTSNSEVVNSIVADGSIISGSVKNSVLFRGTVVKAGAKIENSIIMQGTVIEEGAVVKNAILDKDCHVREGQVIIGEDELVVLEKRTII</sequence>
<gene>
    <name evidence="9" type="ORF">HNP65_000916</name>
</gene>
<dbReference type="Gene3D" id="3.90.550.10">
    <property type="entry name" value="Spore Coat Polysaccharide Biosynthesis Protein SpsA, Chain A"/>
    <property type="match status" value="1"/>
</dbReference>
<keyword evidence="5" id="KW-0320">Glycogen biosynthesis</keyword>
<reference evidence="9 10" key="1">
    <citation type="submission" date="2020-08" db="EMBL/GenBank/DDBJ databases">
        <title>Genomic Encyclopedia of Type Strains, Phase IV (KMG-IV): sequencing the most valuable type-strain genomes for metagenomic binning, comparative biology and taxonomic classification.</title>
        <authorList>
            <person name="Goeker M."/>
        </authorList>
    </citation>
    <scope>NUCLEOTIDE SEQUENCE [LARGE SCALE GENOMIC DNA]</scope>
    <source>
        <strain evidence="9 10">DSM 13481</strain>
    </source>
</reference>
<dbReference type="SUPFAM" id="SSF51161">
    <property type="entry name" value="Trimeric LpxA-like enzymes"/>
    <property type="match status" value="1"/>
</dbReference>
<name>A0A841GSB2_9BACT</name>
<dbReference type="InterPro" id="IPR005835">
    <property type="entry name" value="NTP_transferase_dom"/>
</dbReference>
<dbReference type="InterPro" id="IPR056818">
    <property type="entry name" value="GlmU/GlgC-like_hexapep"/>
</dbReference>
<evidence type="ECO:0000256" key="3">
    <source>
        <dbReference type="ARBA" id="ARBA00022741"/>
    </source>
</evidence>
<dbReference type="SUPFAM" id="SSF53448">
    <property type="entry name" value="Nucleotide-diphospho-sugar transferases"/>
    <property type="match status" value="1"/>
</dbReference>
<protein>
    <submittedName>
        <fullName evidence="9">Glucose-1-phosphate adenylyltransferase</fullName>
        <ecNumber evidence="9">2.7.7.27</ecNumber>
    </submittedName>
</protein>
<evidence type="ECO:0000259" key="7">
    <source>
        <dbReference type="Pfam" id="PF00483"/>
    </source>
</evidence>
<comment type="similarity">
    <text evidence="1">Belongs to the bacterial/plant glucose-1-phosphate adenylyltransferase family.</text>
</comment>
<dbReference type="CDD" id="cd04651">
    <property type="entry name" value="LbH_G1P_AT_C"/>
    <property type="match status" value="1"/>
</dbReference>
<dbReference type="CDD" id="cd02508">
    <property type="entry name" value="ADP_Glucose_PP"/>
    <property type="match status" value="1"/>
</dbReference>
<dbReference type="InterPro" id="IPR011832">
    <property type="entry name" value="GlgDAde_trans"/>
</dbReference>
<evidence type="ECO:0000313" key="9">
    <source>
        <dbReference type="EMBL" id="MBB6062478.1"/>
    </source>
</evidence>
<proteinExistence type="inferred from homology"/>
<dbReference type="PANTHER" id="PTHR43523:SF6">
    <property type="entry name" value="GLYCOGEN BIOSYNTHESIS PROTEIN GLGD"/>
    <property type="match status" value="1"/>
</dbReference>
<evidence type="ECO:0000256" key="2">
    <source>
        <dbReference type="ARBA" id="ARBA00022600"/>
    </source>
</evidence>
<feature type="domain" description="Glucose-1-phosphate adenylyltransferase/Bifunctional protein GlmU-like C-terminal hexapeptide" evidence="8">
    <location>
        <begin position="280"/>
        <end position="361"/>
    </location>
</feature>
<dbReference type="Pfam" id="PF24894">
    <property type="entry name" value="Hexapep_GlmU"/>
    <property type="match status" value="1"/>
</dbReference>
<evidence type="ECO:0000256" key="5">
    <source>
        <dbReference type="ARBA" id="ARBA00023056"/>
    </source>
</evidence>
<dbReference type="Pfam" id="PF00483">
    <property type="entry name" value="NTP_transferase"/>
    <property type="match status" value="1"/>
</dbReference>
<dbReference type="NCBIfam" id="TIGR02092">
    <property type="entry name" value="glgD"/>
    <property type="match status" value="1"/>
</dbReference>
<dbReference type="Gene3D" id="2.160.10.10">
    <property type="entry name" value="Hexapeptide repeat proteins"/>
    <property type="match status" value="1"/>
</dbReference>
<dbReference type="PANTHER" id="PTHR43523">
    <property type="entry name" value="GLUCOSE-1-PHOSPHATE ADENYLYLTRANSFERASE-RELATED"/>
    <property type="match status" value="1"/>
</dbReference>
<comment type="caution">
    <text evidence="9">The sequence shown here is derived from an EMBL/GenBank/DDBJ whole genome shotgun (WGS) entry which is preliminary data.</text>
</comment>
<dbReference type="InterPro" id="IPR011831">
    <property type="entry name" value="ADP-Glc_PPase"/>
</dbReference>
<evidence type="ECO:0000256" key="6">
    <source>
        <dbReference type="ARBA" id="ARBA00023277"/>
    </source>
</evidence>
<dbReference type="InterPro" id="IPR005836">
    <property type="entry name" value="ADP_Glu_pyroP_CS"/>
</dbReference>
<evidence type="ECO:0000256" key="1">
    <source>
        <dbReference type="ARBA" id="ARBA00010443"/>
    </source>
</evidence>
<keyword evidence="3" id="KW-0547">Nucleotide-binding</keyword>
<keyword evidence="9" id="KW-0808">Transferase</keyword>
<dbReference type="RefSeq" id="WP_184619154.1">
    <property type="nucleotide sequence ID" value="NZ_JACHEX010000002.1"/>
</dbReference>
<evidence type="ECO:0000313" key="10">
    <source>
        <dbReference type="Proteomes" id="UP000555828"/>
    </source>
</evidence>
<organism evidence="9 10">
    <name type="scientific">Thermosipho japonicus</name>
    <dbReference type="NCBI Taxonomy" id="90323"/>
    <lineage>
        <taxon>Bacteria</taxon>
        <taxon>Thermotogati</taxon>
        <taxon>Thermotogota</taxon>
        <taxon>Thermotogae</taxon>
        <taxon>Thermotogales</taxon>
        <taxon>Fervidobacteriaceae</taxon>
        <taxon>Thermosipho</taxon>
    </lineage>
</organism>
<keyword evidence="6" id="KW-0119">Carbohydrate metabolism</keyword>
<evidence type="ECO:0000256" key="4">
    <source>
        <dbReference type="ARBA" id="ARBA00022840"/>
    </source>
</evidence>
<dbReference type="EMBL" id="JACHEX010000002">
    <property type="protein sequence ID" value="MBB6062478.1"/>
    <property type="molecule type" value="Genomic_DNA"/>
</dbReference>
<keyword evidence="9" id="KW-0548">Nucleotidyltransferase</keyword>
<dbReference type="EC" id="2.7.7.27" evidence="9"/>
<keyword evidence="2" id="KW-0321">Glycogen metabolism</keyword>
<keyword evidence="10" id="KW-1185">Reference proteome</keyword>
<dbReference type="GO" id="GO:0008878">
    <property type="term" value="F:glucose-1-phosphate adenylyltransferase activity"/>
    <property type="evidence" value="ECO:0007669"/>
    <property type="project" value="UniProtKB-EC"/>
</dbReference>
<dbReference type="InterPro" id="IPR029044">
    <property type="entry name" value="Nucleotide-diphossugar_trans"/>
</dbReference>
<accession>A0A841GSB2</accession>
<evidence type="ECO:0000259" key="8">
    <source>
        <dbReference type="Pfam" id="PF24894"/>
    </source>
</evidence>
<dbReference type="Proteomes" id="UP000555828">
    <property type="component" value="Unassembled WGS sequence"/>
</dbReference>
<dbReference type="InterPro" id="IPR011004">
    <property type="entry name" value="Trimer_LpxA-like_sf"/>
</dbReference>
<feature type="domain" description="Nucleotidyl transferase" evidence="7">
    <location>
        <begin position="5"/>
        <end position="255"/>
    </location>
</feature>